<dbReference type="SUPFAM" id="SSF51735">
    <property type="entry name" value="NAD(P)-binding Rossmann-fold domains"/>
    <property type="match status" value="1"/>
</dbReference>
<dbReference type="PANTHER" id="PTHR43355">
    <property type="entry name" value="FLAVIN REDUCTASE (NADPH)"/>
    <property type="match status" value="1"/>
</dbReference>
<dbReference type="Gene3D" id="3.40.50.720">
    <property type="entry name" value="NAD(P)-binding Rossmann-like Domain"/>
    <property type="match status" value="1"/>
</dbReference>
<gene>
    <name evidence="2" type="ORF">J2W88_003792</name>
    <name evidence="3" type="ORF">J2W93_002041</name>
</gene>
<comment type="caution">
    <text evidence="2">The sequence shown here is derived from an EMBL/GenBank/DDBJ whole genome shotgun (WGS) entry which is preliminary data.</text>
</comment>
<evidence type="ECO:0000313" key="3">
    <source>
        <dbReference type="EMBL" id="MDR6837203.1"/>
    </source>
</evidence>
<evidence type="ECO:0000313" key="4">
    <source>
        <dbReference type="Proteomes" id="UP001249076"/>
    </source>
</evidence>
<dbReference type="Proteomes" id="UP001253458">
    <property type="component" value="Unassembled WGS sequence"/>
</dbReference>
<dbReference type="Pfam" id="PF13460">
    <property type="entry name" value="NAD_binding_10"/>
    <property type="match status" value="1"/>
</dbReference>
<dbReference type="GO" id="GO:0016646">
    <property type="term" value="F:oxidoreductase activity, acting on the CH-NH group of donors, NAD or NADP as acceptor"/>
    <property type="evidence" value="ECO:0007669"/>
    <property type="project" value="TreeGrafter"/>
</dbReference>
<feature type="domain" description="NAD(P)-binding" evidence="1">
    <location>
        <begin position="8"/>
        <end position="166"/>
    </location>
</feature>
<reference evidence="2 4" key="1">
    <citation type="submission" date="2023-07" db="EMBL/GenBank/DDBJ databases">
        <title>Sorghum-associated microbial communities from plants grown in Nebraska, USA.</title>
        <authorList>
            <person name="Schachtman D."/>
        </authorList>
    </citation>
    <scope>NUCLEOTIDE SEQUENCE</scope>
    <source>
        <strain evidence="3 4">BE105</strain>
        <strain evidence="2">BE69</strain>
    </source>
</reference>
<keyword evidence="4" id="KW-1185">Reference proteome</keyword>
<dbReference type="RefSeq" id="WP_209819026.1">
    <property type="nucleotide sequence ID" value="NZ_JAVDTL010000006.1"/>
</dbReference>
<dbReference type="AlphaFoldDB" id="A0AAJ2BVY2"/>
<organism evidence="2 5">
    <name type="scientific">Acidovorax delafieldii</name>
    <name type="common">Pseudomonas delafieldii</name>
    <dbReference type="NCBI Taxonomy" id="47920"/>
    <lineage>
        <taxon>Bacteria</taxon>
        <taxon>Pseudomonadati</taxon>
        <taxon>Pseudomonadota</taxon>
        <taxon>Betaproteobacteria</taxon>
        <taxon>Burkholderiales</taxon>
        <taxon>Comamonadaceae</taxon>
        <taxon>Acidovorax</taxon>
    </lineage>
</organism>
<dbReference type="EMBL" id="JAVDTL010000006">
    <property type="protein sequence ID" value="MDR6768488.1"/>
    <property type="molecule type" value="Genomic_DNA"/>
</dbReference>
<accession>A0AAJ2BVY2</accession>
<dbReference type="PANTHER" id="PTHR43355:SF7">
    <property type="entry name" value="NAD(P)-BINDING DOMAIN-CONTAINING PROTEIN"/>
    <property type="match status" value="1"/>
</dbReference>
<evidence type="ECO:0000313" key="5">
    <source>
        <dbReference type="Proteomes" id="UP001253458"/>
    </source>
</evidence>
<dbReference type="EMBL" id="JAVDTS010000003">
    <property type="protein sequence ID" value="MDR6837203.1"/>
    <property type="molecule type" value="Genomic_DNA"/>
</dbReference>
<sequence>MKRLLILGATGSLGRHVLQQAVAAGHQVSVIVRNPAKLPPDLQSRITVHPVDLGTVAIGALADLVRGHEALINCAGLVTEGRAFVELVDRVVSSVESLAPSERPICWFMAGAAVLDIGQTGRRGVELPKVRDTYWPHRKNLERLNTSPIDWRLLCPGPMVDQAALGIDRLRIAADQLPVAVPSFAGKLPSPLLLLLFASKVPQMIVPYADAAALMLAHLAPRDAMSRHRVGLALPAGMRGKKDTWAAKPRSAS</sequence>
<dbReference type="InterPro" id="IPR036291">
    <property type="entry name" value="NAD(P)-bd_dom_sf"/>
</dbReference>
<dbReference type="Proteomes" id="UP001249076">
    <property type="component" value="Unassembled WGS sequence"/>
</dbReference>
<name>A0AAJ2BVY2_ACIDE</name>
<proteinExistence type="predicted"/>
<dbReference type="InterPro" id="IPR051606">
    <property type="entry name" value="Polyketide_Oxido-like"/>
</dbReference>
<evidence type="ECO:0000313" key="2">
    <source>
        <dbReference type="EMBL" id="MDR6768488.1"/>
    </source>
</evidence>
<evidence type="ECO:0000259" key="1">
    <source>
        <dbReference type="Pfam" id="PF13460"/>
    </source>
</evidence>
<dbReference type="InterPro" id="IPR016040">
    <property type="entry name" value="NAD(P)-bd_dom"/>
</dbReference>
<protein>
    <submittedName>
        <fullName evidence="2">NADH-flavin reductase</fullName>
    </submittedName>
</protein>